<dbReference type="EMBL" id="MTYJ01000047">
    <property type="protein sequence ID" value="OQV18641.1"/>
    <property type="molecule type" value="Genomic_DNA"/>
</dbReference>
<proteinExistence type="predicted"/>
<dbReference type="AlphaFoldDB" id="A0A1W0WTW9"/>
<gene>
    <name evidence="1" type="ORF">BV898_07270</name>
</gene>
<accession>A0A1W0WTW9</accession>
<name>A0A1W0WTW9_HYPEX</name>
<comment type="caution">
    <text evidence="1">The sequence shown here is derived from an EMBL/GenBank/DDBJ whole genome shotgun (WGS) entry which is preliminary data.</text>
</comment>
<dbReference type="Proteomes" id="UP000192578">
    <property type="component" value="Unassembled WGS sequence"/>
</dbReference>
<reference evidence="2" key="1">
    <citation type="submission" date="2017-01" db="EMBL/GenBank/DDBJ databases">
        <title>Comparative genomics of anhydrobiosis in the tardigrade Hypsibius dujardini.</title>
        <authorList>
            <person name="Yoshida Y."/>
            <person name="Koutsovoulos G."/>
            <person name="Laetsch D."/>
            <person name="Stevens L."/>
            <person name="Kumar S."/>
            <person name="Horikawa D."/>
            <person name="Ishino K."/>
            <person name="Komine S."/>
            <person name="Tomita M."/>
            <person name="Blaxter M."/>
            <person name="Arakawa K."/>
        </authorList>
    </citation>
    <scope>NUCLEOTIDE SEQUENCE [LARGE SCALE GENOMIC DNA]</scope>
    <source>
        <strain evidence="2">Z151</strain>
    </source>
</reference>
<sequence length="105" mass="12018">MTDDSLKNYVETPMAEKTIEHVTVVLEIKVGEKNQLKEPAFVVDDHSGIVLTDDDEKYLAMIKETLERNKESLGRMCVRYIRPAVFASRDIFSDINLPAHHELKS</sequence>
<evidence type="ECO:0000313" key="1">
    <source>
        <dbReference type="EMBL" id="OQV18641.1"/>
    </source>
</evidence>
<keyword evidence="2" id="KW-1185">Reference proteome</keyword>
<organism evidence="1 2">
    <name type="scientific">Hypsibius exemplaris</name>
    <name type="common">Freshwater tardigrade</name>
    <dbReference type="NCBI Taxonomy" id="2072580"/>
    <lineage>
        <taxon>Eukaryota</taxon>
        <taxon>Metazoa</taxon>
        <taxon>Ecdysozoa</taxon>
        <taxon>Tardigrada</taxon>
        <taxon>Eutardigrada</taxon>
        <taxon>Parachela</taxon>
        <taxon>Hypsibioidea</taxon>
        <taxon>Hypsibiidae</taxon>
        <taxon>Hypsibius</taxon>
    </lineage>
</organism>
<protein>
    <submittedName>
        <fullName evidence="1">Uncharacterized protein</fullName>
    </submittedName>
</protein>
<evidence type="ECO:0000313" key="2">
    <source>
        <dbReference type="Proteomes" id="UP000192578"/>
    </source>
</evidence>